<feature type="domain" description="Carboxylesterase type B" evidence="4">
    <location>
        <begin position="2"/>
        <end position="473"/>
    </location>
</feature>
<dbReference type="SUPFAM" id="SSF53474">
    <property type="entry name" value="alpha/beta-Hydrolases"/>
    <property type="match status" value="1"/>
</dbReference>
<evidence type="ECO:0000259" key="4">
    <source>
        <dbReference type="Pfam" id="PF00135"/>
    </source>
</evidence>
<dbReference type="InterPro" id="IPR019826">
    <property type="entry name" value="Carboxylesterase_B_AS"/>
</dbReference>
<evidence type="ECO:0000256" key="3">
    <source>
        <dbReference type="RuleBase" id="RU361235"/>
    </source>
</evidence>
<evidence type="ECO:0000256" key="1">
    <source>
        <dbReference type="ARBA" id="ARBA00005964"/>
    </source>
</evidence>
<gene>
    <name evidence="5" type="ORF">FHS18_004872</name>
</gene>
<dbReference type="GO" id="GO:0016787">
    <property type="term" value="F:hydrolase activity"/>
    <property type="evidence" value="ECO:0007669"/>
    <property type="project" value="UniProtKB-KW"/>
</dbReference>
<dbReference type="Pfam" id="PF00135">
    <property type="entry name" value="COesterase"/>
    <property type="match status" value="1"/>
</dbReference>
<evidence type="ECO:0000256" key="2">
    <source>
        <dbReference type="ARBA" id="ARBA00022801"/>
    </source>
</evidence>
<dbReference type="PANTHER" id="PTHR11559">
    <property type="entry name" value="CARBOXYLESTERASE"/>
    <property type="match status" value="1"/>
</dbReference>
<accession>A0A7W5B1K6</accession>
<reference evidence="5 6" key="1">
    <citation type="submission" date="2020-08" db="EMBL/GenBank/DDBJ databases">
        <title>Genomic Encyclopedia of Type Strains, Phase III (KMG-III): the genomes of soil and plant-associated and newly described type strains.</title>
        <authorList>
            <person name="Whitman W."/>
        </authorList>
    </citation>
    <scope>NUCLEOTIDE SEQUENCE [LARGE SCALE GENOMIC DNA]</scope>
    <source>
        <strain evidence="5 6">CECT 5862</strain>
    </source>
</reference>
<keyword evidence="2 3" id="KW-0378">Hydrolase</keyword>
<dbReference type="AlphaFoldDB" id="A0A7W5B1K6"/>
<sequence length="495" mass="53217">MIVTTTLGKAEGVLLPGAFVFRGIPYGEPPIGRLRFKPPLPAAAWEGVRRCDRFGPIAPQRHDPQGFMPELEQSEDCLNLNVWTPGADGPLRPVMVYIHGGGFTSGKGAECDGLRYAAEDGIVYVSINYRLGALGFLYLGEVLGEGYKTSGNNGMLDIVEALRWVQANIVAFGGDPQQVTVVGNSAGAKITSTLYAMETAQGLFHRAIAQSGATQSIRGKETASVTTSRMLEQLGLSFGEARQLLELPHGQLIEAQLAVGPDTARNLHMFGPVADGIIIPLDPLESLALPGKRPPLLIGSNEDEAASFIYWDPGLQEPQPLTLERLFGQNAGAIWGTYRRYSSDMSEAAAWCRTLTEHLYTIGAIQLAESLVASGTQVWMYRLKYGGPLGAVHGYEGSLIHATAESVVTTASSGSANLADPYAVREEGYALARAMRAAWMHFVRHGDPNVEELPQWPVYGSDAQTMVLELACHVQAHLPAPAGIGVSHSVWRTSP</sequence>
<comment type="caution">
    <text evidence="5">The sequence shown here is derived from an EMBL/GenBank/DDBJ whole genome shotgun (WGS) entry which is preliminary data.</text>
</comment>
<protein>
    <recommendedName>
        <fullName evidence="3">Carboxylic ester hydrolase</fullName>
        <ecNumber evidence="3">3.1.1.-</ecNumber>
    </recommendedName>
</protein>
<keyword evidence="6" id="KW-1185">Reference proteome</keyword>
<dbReference type="EC" id="3.1.1.-" evidence="3"/>
<dbReference type="InterPro" id="IPR002018">
    <property type="entry name" value="CarbesteraseB"/>
</dbReference>
<evidence type="ECO:0000313" key="6">
    <source>
        <dbReference type="Proteomes" id="UP000570361"/>
    </source>
</evidence>
<name>A0A7W5B1K6_9BACL</name>
<comment type="similarity">
    <text evidence="1 3">Belongs to the type-B carboxylesterase/lipase family.</text>
</comment>
<dbReference type="InterPro" id="IPR050309">
    <property type="entry name" value="Type-B_Carboxylest/Lipase"/>
</dbReference>
<dbReference type="PROSITE" id="PS00122">
    <property type="entry name" value="CARBOXYLESTERASE_B_1"/>
    <property type="match status" value="1"/>
</dbReference>
<proteinExistence type="inferred from homology"/>
<evidence type="ECO:0000313" key="5">
    <source>
        <dbReference type="EMBL" id="MBB3112770.1"/>
    </source>
</evidence>
<dbReference type="Gene3D" id="3.40.50.1820">
    <property type="entry name" value="alpha/beta hydrolase"/>
    <property type="match status" value="1"/>
</dbReference>
<dbReference type="EMBL" id="JACHXK010000014">
    <property type="protein sequence ID" value="MBB3112770.1"/>
    <property type="molecule type" value="Genomic_DNA"/>
</dbReference>
<organism evidence="5 6">
    <name type="scientific">Paenibacillus phyllosphaerae</name>
    <dbReference type="NCBI Taxonomy" id="274593"/>
    <lineage>
        <taxon>Bacteria</taxon>
        <taxon>Bacillati</taxon>
        <taxon>Bacillota</taxon>
        <taxon>Bacilli</taxon>
        <taxon>Bacillales</taxon>
        <taxon>Paenibacillaceae</taxon>
        <taxon>Paenibacillus</taxon>
    </lineage>
</organism>
<dbReference type="InterPro" id="IPR029058">
    <property type="entry name" value="AB_hydrolase_fold"/>
</dbReference>
<dbReference type="Proteomes" id="UP000570361">
    <property type="component" value="Unassembled WGS sequence"/>
</dbReference>
<dbReference type="RefSeq" id="WP_183602880.1">
    <property type="nucleotide sequence ID" value="NZ_JACHXK010000014.1"/>
</dbReference>